<evidence type="ECO:0000313" key="4">
    <source>
        <dbReference type="Proteomes" id="UP001163828"/>
    </source>
</evidence>
<reference evidence="3" key="1">
    <citation type="submission" date="2022-08" db="EMBL/GenBank/DDBJ databases">
        <authorList>
            <consortium name="DOE Joint Genome Institute"/>
            <person name="Min B."/>
            <person name="Riley R."/>
            <person name="Sierra-Patev S."/>
            <person name="Naranjo-Ortiz M."/>
            <person name="Looney B."/>
            <person name="Konkel Z."/>
            <person name="Slot J.C."/>
            <person name="Sakamoto Y."/>
            <person name="Steenwyk J.L."/>
            <person name="Rokas A."/>
            <person name="Carro J."/>
            <person name="Camarero S."/>
            <person name="Ferreira P."/>
            <person name="Molpeceres G."/>
            <person name="Ruiz-Duenas F.J."/>
            <person name="Serrano A."/>
            <person name="Henrissat B."/>
            <person name="Drula E."/>
            <person name="Hughes K.W."/>
            <person name="Mata J.L."/>
            <person name="Ishikawa N.K."/>
            <person name="Vargas-Isla R."/>
            <person name="Ushijima S."/>
            <person name="Smith C.A."/>
            <person name="Ahrendt S."/>
            <person name="Andreopoulos W."/>
            <person name="He G."/>
            <person name="Labutti K."/>
            <person name="Lipzen A."/>
            <person name="Ng V."/>
            <person name="Sandor L."/>
            <person name="Barry K."/>
            <person name="Martinez A.T."/>
            <person name="Xiao Y."/>
            <person name="Gibbons J.G."/>
            <person name="Terashima K."/>
            <person name="Hibbett D.S."/>
            <person name="Grigoriev I.V."/>
        </authorList>
    </citation>
    <scope>NUCLEOTIDE SEQUENCE</scope>
    <source>
        <strain evidence="3">TFB10827</strain>
    </source>
</reference>
<dbReference type="InterPro" id="IPR045341">
    <property type="entry name" value="DUF6532"/>
</dbReference>
<protein>
    <recommendedName>
        <fullName evidence="2">DUF6532 domain-containing protein</fullName>
    </recommendedName>
</protein>
<gene>
    <name evidence="3" type="ORF">F5050DRAFT_1894417</name>
</gene>
<comment type="caution">
    <text evidence="3">The sequence shown here is derived from an EMBL/GenBank/DDBJ whole genome shotgun (WGS) entry which is preliminary data.</text>
</comment>
<keyword evidence="4" id="KW-1185">Reference proteome</keyword>
<dbReference type="EMBL" id="MU790587">
    <property type="protein sequence ID" value="KAJ3997242.1"/>
    <property type="molecule type" value="Genomic_DNA"/>
</dbReference>
<dbReference type="PROSITE" id="PS51257">
    <property type="entry name" value="PROKAR_LIPOPROTEIN"/>
    <property type="match status" value="1"/>
</dbReference>
<evidence type="ECO:0000259" key="2">
    <source>
        <dbReference type="Pfam" id="PF20149"/>
    </source>
</evidence>
<feature type="region of interest" description="Disordered" evidence="1">
    <location>
        <begin position="83"/>
        <end position="110"/>
    </location>
</feature>
<feature type="domain" description="DUF6532" evidence="2">
    <location>
        <begin position="149"/>
        <end position="268"/>
    </location>
</feature>
<dbReference type="Proteomes" id="UP001163828">
    <property type="component" value="Unassembled WGS sequence"/>
</dbReference>
<sequence length="299" mass="33226">MPVRLLTDCHSRAVNTTLSRLLLLTHSFSACPQRATRGIGGAAAQLAAVGDKISDPVQRSTRSRIGPMLDEQPANVMAPLLRSARSSRSRSNAPAAPNVSLPPLQQPQEPSMVINNLPPLPQEQYRPQGQSQDRWAYRLLLSEAETTWVVHNGFGNVDSIQLIAAKVQRLLENDDFLKDGKDAQGHTNTIAHPSLRTVILQHYFNPQSGIAHIFPDRFTTVPYPTLAFVMAVIANCIQEYDQGPRRRDIELSAAVYVETYACMLGLIEGVSQYAPDPYHSLKLRSNLEVWAQAGMWLYY</sequence>
<organism evidence="3 4">
    <name type="scientific">Lentinula boryana</name>
    <dbReference type="NCBI Taxonomy" id="40481"/>
    <lineage>
        <taxon>Eukaryota</taxon>
        <taxon>Fungi</taxon>
        <taxon>Dikarya</taxon>
        <taxon>Basidiomycota</taxon>
        <taxon>Agaricomycotina</taxon>
        <taxon>Agaricomycetes</taxon>
        <taxon>Agaricomycetidae</taxon>
        <taxon>Agaricales</taxon>
        <taxon>Marasmiineae</taxon>
        <taxon>Omphalotaceae</taxon>
        <taxon>Lentinula</taxon>
    </lineage>
</organism>
<evidence type="ECO:0000313" key="3">
    <source>
        <dbReference type="EMBL" id="KAJ3997242.1"/>
    </source>
</evidence>
<evidence type="ECO:0000256" key="1">
    <source>
        <dbReference type="SAM" id="MobiDB-lite"/>
    </source>
</evidence>
<dbReference type="Pfam" id="PF20149">
    <property type="entry name" value="DUF6532"/>
    <property type="match status" value="1"/>
</dbReference>
<feature type="compositionally biased region" description="Low complexity" evidence="1">
    <location>
        <begin position="83"/>
        <end position="108"/>
    </location>
</feature>
<name>A0ABQ8QFF7_9AGAR</name>
<proteinExistence type="predicted"/>
<accession>A0ABQ8QFF7</accession>